<dbReference type="PANTHER" id="PTHR48081">
    <property type="entry name" value="AB HYDROLASE SUPERFAMILY PROTEIN C4A8.06C"/>
    <property type="match status" value="1"/>
</dbReference>
<keyword evidence="5" id="KW-1185">Reference proteome</keyword>
<dbReference type="InterPro" id="IPR029058">
    <property type="entry name" value="AB_hydrolase_fold"/>
</dbReference>
<evidence type="ECO:0000256" key="2">
    <source>
        <dbReference type="SAM" id="SignalP"/>
    </source>
</evidence>
<dbReference type="InterPro" id="IPR002925">
    <property type="entry name" value="Dienelactn_hydro"/>
</dbReference>
<dbReference type="PANTHER" id="PTHR48081:SF6">
    <property type="entry name" value="PEPTIDASE S9 PROLYL OLIGOPEPTIDASE CATALYTIC DOMAIN-CONTAINING PROTEIN"/>
    <property type="match status" value="1"/>
</dbReference>
<feature type="chain" id="PRO_5045232725" evidence="2">
    <location>
        <begin position="24"/>
        <end position="301"/>
    </location>
</feature>
<dbReference type="RefSeq" id="WP_013078913.1">
    <property type="nucleotide sequence ID" value="NZ_CP027850.1"/>
</dbReference>
<evidence type="ECO:0000313" key="5">
    <source>
        <dbReference type="Proteomes" id="UP000240527"/>
    </source>
</evidence>
<organism evidence="4 5">
    <name type="scientific">Caulobacter segnis</name>
    <dbReference type="NCBI Taxonomy" id="88688"/>
    <lineage>
        <taxon>Bacteria</taxon>
        <taxon>Pseudomonadati</taxon>
        <taxon>Pseudomonadota</taxon>
        <taxon>Alphaproteobacteria</taxon>
        <taxon>Caulobacterales</taxon>
        <taxon>Caulobacteraceae</taxon>
        <taxon>Caulobacter</taxon>
    </lineage>
</organism>
<keyword evidence="2" id="KW-0732">Signal</keyword>
<feature type="signal peptide" evidence="2">
    <location>
        <begin position="1"/>
        <end position="23"/>
    </location>
</feature>
<dbReference type="Proteomes" id="UP000240527">
    <property type="component" value="Chromosome"/>
</dbReference>
<evidence type="ECO:0000313" key="4">
    <source>
        <dbReference type="EMBL" id="AVQ01995.1"/>
    </source>
</evidence>
<sequence>MSLRILGFAAFVAALAITPIDSALGAAHASETILLPVPGAASGERGIASPSPFGGPGRVVRNVAQPSLTLFAPPAGKATGAAMIIAPGGGFQFLSIDGEGEALARRLADRGVTAFVLRYRTAPTPADQDAFKQQVLKLFRPGAISPQALDRFGAAAAQDGRAAVRVVRAQAAGRGLDPARVGLIGFSAGGWVALSAASADSPQERPDIVAAIYPGRPGDLAVGRETPPLFLAAAADDPLLKVDGQIDLYQAWRAARRPAELHLYPRGGHGFGVNQQGLASDHWIDAFDDWLASQGWLKRRP</sequence>
<dbReference type="InterPro" id="IPR050300">
    <property type="entry name" value="GDXG_lipolytic_enzyme"/>
</dbReference>
<feature type="domain" description="Dienelactone hydrolase" evidence="3">
    <location>
        <begin position="146"/>
        <end position="298"/>
    </location>
</feature>
<keyword evidence="1 4" id="KW-0378">Hydrolase</keyword>
<accession>A0ABM6TFS6</accession>
<dbReference type="SUPFAM" id="SSF53474">
    <property type="entry name" value="alpha/beta-Hydrolases"/>
    <property type="match status" value="1"/>
</dbReference>
<dbReference type="Pfam" id="PF01738">
    <property type="entry name" value="DLH"/>
    <property type="match status" value="1"/>
</dbReference>
<dbReference type="EMBL" id="CP027850">
    <property type="protein sequence ID" value="AVQ01995.1"/>
    <property type="molecule type" value="Genomic_DNA"/>
</dbReference>
<proteinExistence type="predicted"/>
<evidence type="ECO:0000259" key="3">
    <source>
        <dbReference type="Pfam" id="PF01738"/>
    </source>
</evidence>
<protein>
    <submittedName>
        <fullName evidence="4">Alpha/beta hydrolase</fullName>
    </submittedName>
</protein>
<evidence type="ECO:0000256" key="1">
    <source>
        <dbReference type="ARBA" id="ARBA00022801"/>
    </source>
</evidence>
<name>A0ABM6TFS6_9CAUL</name>
<reference evidence="4 5" key="1">
    <citation type="journal article" date="2015" name="Biotechnol. Bioeng.">
        <title>Genome sequence and phenotypic characterization of Caulobacter segnis.</title>
        <authorList>
            <person name="Patel S."/>
            <person name="Fletcher B."/>
            <person name="Scott D.C."/>
            <person name="Ely B."/>
        </authorList>
    </citation>
    <scope>NUCLEOTIDE SEQUENCE [LARGE SCALE GENOMIC DNA]</scope>
    <source>
        <strain evidence="4 5">TK0059</strain>
    </source>
</reference>
<gene>
    <name evidence="4" type="ORF">B7G68_09140</name>
</gene>
<dbReference type="Gene3D" id="3.40.50.1820">
    <property type="entry name" value="alpha/beta hydrolase"/>
    <property type="match status" value="1"/>
</dbReference>
<dbReference type="GO" id="GO:0016787">
    <property type="term" value="F:hydrolase activity"/>
    <property type="evidence" value="ECO:0007669"/>
    <property type="project" value="UniProtKB-KW"/>
</dbReference>